<accession>A0A1H3GU80</accession>
<dbReference type="PANTHER" id="PTHR30399:SF1">
    <property type="entry name" value="UTP PYROPHOSPHATASE"/>
    <property type="match status" value="1"/>
</dbReference>
<gene>
    <name evidence="2" type="ORF">SAMN05421643_10366</name>
</gene>
<proteinExistence type="predicted"/>
<sequence>MTLNDLPEIKIVYHARAIRLRLRVEPTQIRLTAPLFCSKKQIQNFIDQSEQWLVKTWQEQQQKQEIQLQNRLFPTELKLFNLEQSIQVTYQAQQGNFVFDHEHLKLSVSDRQPEQYLKAFVIAYAKHHLPIYLTQVSTETGLSFAQCAIRQPKTRWGSCTSKHDIMLNSALVLFPQEAVRYVCVHELAHTRYFDHSPQFWAQVQLHDHNFQQHQKMLKTKQLHCWWFFSNH</sequence>
<organism evidence="2 3">
    <name type="scientific">Acinetobacter kyonggiensis</name>
    <dbReference type="NCBI Taxonomy" id="595670"/>
    <lineage>
        <taxon>Bacteria</taxon>
        <taxon>Pseudomonadati</taxon>
        <taxon>Pseudomonadota</taxon>
        <taxon>Gammaproteobacteria</taxon>
        <taxon>Moraxellales</taxon>
        <taxon>Moraxellaceae</taxon>
        <taxon>Acinetobacter</taxon>
    </lineage>
</organism>
<dbReference type="Gene3D" id="3.30.2010.10">
    <property type="entry name" value="Metalloproteases ('zincins'), catalytic domain"/>
    <property type="match status" value="1"/>
</dbReference>
<dbReference type="InterPro" id="IPR053136">
    <property type="entry name" value="UTP_pyrophosphatase-like"/>
</dbReference>
<dbReference type="RefSeq" id="WP_092687718.1">
    <property type="nucleotide sequence ID" value="NZ_FNPK01000003.1"/>
</dbReference>
<dbReference type="InterPro" id="IPR002725">
    <property type="entry name" value="YgjP-like_metallopeptidase"/>
</dbReference>
<evidence type="ECO:0000259" key="1">
    <source>
        <dbReference type="Pfam" id="PF01863"/>
    </source>
</evidence>
<protein>
    <recommendedName>
        <fullName evidence="1">YgjP-like metallopeptidase domain-containing protein</fullName>
    </recommendedName>
</protein>
<dbReference type="STRING" id="595670.SAMN05421643_10366"/>
<dbReference type="AlphaFoldDB" id="A0A1H3GU80"/>
<reference evidence="3" key="1">
    <citation type="submission" date="2016-10" db="EMBL/GenBank/DDBJ databases">
        <authorList>
            <person name="Varghese N."/>
            <person name="Submissions S."/>
        </authorList>
    </citation>
    <scope>NUCLEOTIDE SEQUENCE [LARGE SCALE GENOMIC DNA]</scope>
    <source>
        <strain evidence="3">ANC 5109</strain>
    </source>
</reference>
<dbReference type="PANTHER" id="PTHR30399">
    <property type="entry name" value="UNCHARACTERIZED PROTEIN YGJP"/>
    <property type="match status" value="1"/>
</dbReference>
<evidence type="ECO:0000313" key="3">
    <source>
        <dbReference type="Proteomes" id="UP000199035"/>
    </source>
</evidence>
<dbReference type="CDD" id="cd07344">
    <property type="entry name" value="M48_yhfN_like"/>
    <property type="match status" value="1"/>
</dbReference>
<dbReference type="Pfam" id="PF01863">
    <property type="entry name" value="YgjP-like"/>
    <property type="match status" value="1"/>
</dbReference>
<name>A0A1H3GU80_9GAMM</name>
<dbReference type="EMBL" id="FNPK01000003">
    <property type="protein sequence ID" value="SDY06876.1"/>
    <property type="molecule type" value="Genomic_DNA"/>
</dbReference>
<feature type="domain" description="YgjP-like metallopeptidase" evidence="1">
    <location>
        <begin position="19"/>
        <end position="219"/>
    </location>
</feature>
<dbReference type="Proteomes" id="UP000199035">
    <property type="component" value="Unassembled WGS sequence"/>
</dbReference>
<keyword evidence="3" id="KW-1185">Reference proteome</keyword>
<evidence type="ECO:0000313" key="2">
    <source>
        <dbReference type="EMBL" id="SDY06876.1"/>
    </source>
</evidence>